<reference evidence="2 3" key="1">
    <citation type="submission" date="2020-08" db="EMBL/GenBank/DDBJ databases">
        <title>Sequencing the genomes of 1000 actinobacteria strains.</title>
        <authorList>
            <person name="Klenk H.-P."/>
        </authorList>
    </citation>
    <scope>NUCLEOTIDE SEQUENCE [LARGE SCALE GENOMIC DNA]</scope>
    <source>
        <strain evidence="2 3">DSM 43582</strain>
    </source>
</reference>
<feature type="domain" description="NERD" evidence="1">
    <location>
        <begin position="14"/>
        <end position="130"/>
    </location>
</feature>
<evidence type="ECO:0000259" key="1">
    <source>
        <dbReference type="Pfam" id="PF08378"/>
    </source>
</evidence>
<dbReference type="RefSeq" id="WP_040748318.1">
    <property type="nucleotide sequence ID" value="NZ_JACHIT010000002.1"/>
</dbReference>
<evidence type="ECO:0000313" key="3">
    <source>
        <dbReference type="Proteomes" id="UP000540412"/>
    </source>
</evidence>
<sequence>MLLLINEGAELSPAEQRFAEWVEWSPAQPGVVLLNVDVPNRGFTRQIDALIWTRQRCIVVEVKGFRSRQDGTLVVPPNGPWQMSDGRVADIYGNTYDHNPITQVRANALAMKNWATQITRRRRFVYGLVLVMLRPDQDVPSLDAQVRPEKIDIVVEDFDVFRYYLHRLADHSVQWTAAQVDTLITRLGLAHLYGGRRDIIATALEEPAHDYA</sequence>
<dbReference type="Proteomes" id="UP000540412">
    <property type="component" value="Unassembled WGS sequence"/>
</dbReference>
<dbReference type="Pfam" id="PF08378">
    <property type="entry name" value="NERD"/>
    <property type="match status" value="1"/>
</dbReference>
<comment type="caution">
    <text evidence="2">The sequence shown here is derived from an EMBL/GenBank/DDBJ whole genome shotgun (WGS) entry which is preliminary data.</text>
</comment>
<keyword evidence="3" id="KW-1185">Reference proteome</keyword>
<evidence type="ECO:0000313" key="2">
    <source>
        <dbReference type="EMBL" id="MBB5916908.1"/>
    </source>
</evidence>
<gene>
    <name evidence="2" type="ORF">BJY24_005820</name>
</gene>
<dbReference type="AlphaFoldDB" id="A0A7W9UKU0"/>
<accession>A0A7W9UKU0</accession>
<protein>
    <recommendedName>
        <fullName evidence="1">NERD domain-containing protein</fullName>
    </recommendedName>
</protein>
<organism evidence="2 3">
    <name type="scientific">Nocardia transvalensis</name>
    <dbReference type="NCBI Taxonomy" id="37333"/>
    <lineage>
        <taxon>Bacteria</taxon>
        <taxon>Bacillati</taxon>
        <taxon>Actinomycetota</taxon>
        <taxon>Actinomycetes</taxon>
        <taxon>Mycobacteriales</taxon>
        <taxon>Nocardiaceae</taxon>
        <taxon>Nocardia</taxon>
    </lineage>
</organism>
<dbReference type="EMBL" id="JACHIT010000002">
    <property type="protein sequence ID" value="MBB5916908.1"/>
    <property type="molecule type" value="Genomic_DNA"/>
</dbReference>
<name>A0A7W9UKU0_9NOCA</name>
<dbReference type="InterPro" id="IPR011528">
    <property type="entry name" value="NERD"/>
</dbReference>
<proteinExistence type="predicted"/>